<accession>A0A553ICZ5</accession>
<keyword evidence="3" id="KW-0479">Metal-binding</keyword>
<dbReference type="PROSITE" id="PS00758">
    <property type="entry name" value="ARGE_DAPE_CPG2_1"/>
    <property type="match status" value="1"/>
</dbReference>
<evidence type="ECO:0000313" key="9">
    <source>
        <dbReference type="Proteomes" id="UP000319160"/>
    </source>
</evidence>
<evidence type="ECO:0000256" key="3">
    <source>
        <dbReference type="ARBA" id="ARBA00022723"/>
    </source>
</evidence>
<dbReference type="GO" id="GO:0016787">
    <property type="term" value="F:hydrolase activity"/>
    <property type="evidence" value="ECO:0007669"/>
    <property type="project" value="UniProtKB-KW"/>
</dbReference>
<evidence type="ECO:0000313" key="8">
    <source>
        <dbReference type="EMBL" id="TRX98075.1"/>
    </source>
</evidence>
<keyword evidence="5" id="KW-0862">Zinc</keyword>
<keyword evidence="4" id="KW-0378">Hydrolase</keyword>
<dbReference type="GO" id="GO:0046872">
    <property type="term" value="F:metal ion binding"/>
    <property type="evidence" value="ECO:0007669"/>
    <property type="project" value="UniProtKB-KW"/>
</dbReference>
<evidence type="ECO:0000256" key="1">
    <source>
        <dbReference type="ARBA" id="ARBA00001947"/>
    </source>
</evidence>
<comment type="caution">
    <text evidence="8">The sequence shown here is derived from an EMBL/GenBank/DDBJ whole genome shotgun (WGS) entry which is preliminary data.</text>
</comment>
<reference evidence="9" key="1">
    <citation type="submission" date="2019-06" db="EMBL/GenBank/DDBJ databases">
        <title>Draft genome sequence of the griseofulvin-producing fungus Xylaria cubensis strain G536.</title>
        <authorList>
            <person name="Mead M.E."/>
            <person name="Raja H.A."/>
            <person name="Steenwyk J.L."/>
            <person name="Knowles S.L."/>
            <person name="Oberlies N.H."/>
            <person name="Rokas A."/>
        </authorList>
    </citation>
    <scope>NUCLEOTIDE SEQUENCE [LARGE SCALE GENOMIC DNA]</scope>
    <source>
        <strain evidence="9">G536</strain>
    </source>
</reference>
<feature type="signal peptide" evidence="6">
    <location>
        <begin position="1"/>
        <end position="18"/>
    </location>
</feature>
<dbReference type="CDD" id="cd05652">
    <property type="entry name" value="M20_ArgE_DapE-like_fungal"/>
    <property type="match status" value="1"/>
</dbReference>
<dbReference type="EMBL" id="VFLP01000004">
    <property type="protein sequence ID" value="TRX98075.1"/>
    <property type="molecule type" value="Genomic_DNA"/>
</dbReference>
<evidence type="ECO:0000256" key="5">
    <source>
        <dbReference type="ARBA" id="ARBA00022833"/>
    </source>
</evidence>
<dbReference type="InterPro" id="IPR011650">
    <property type="entry name" value="Peptidase_M20_dimer"/>
</dbReference>
<dbReference type="Pfam" id="PF01546">
    <property type="entry name" value="Peptidase_M20"/>
    <property type="match status" value="1"/>
</dbReference>
<evidence type="ECO:0000259" key="7">
    <source>
        <dbReference type="Pfam" id="PF07687"/>
    </source>
</evidence>
<dbReference type="PANTHER" id="PTHR43808:SF30">
    <property type="entry name" value="ACETYLORNITHINE DEACETYLASE"/>
    <property type="match status" value="1"/>
</dbReference>
<organism evidence="8 9">
    <name type="scientific">Xylaria flabelliformis</name>
    <dbReference type="NCBI Taxonomy" id="2512241"/>
    <lineage>
        <taxon>Eukaryota</taxon>
        <taxon>Fungi</taxon>
        <taxon>Dikarya</taxon>
        <taxon>Ascomycota</taxon>
        <taxon>Pezizomycotina</taxon>
        <taxon>Sordariomycetes</taxon>
        <taxon>Xylariomycetidae</taxon>
        <taxon>Xylariales</taxon>
        <taxon>Xylariaceae</taxon>
        <taxon>Xylaria</taxon>
    </lineage>
</organism>
<comment type="cofactor">
    <cofactor evidence="1">
        <name>Zn(2+)</name>
        <dbReference type="ChEBI" id="CHEBI:29105"/>
    </cofactor>
</comment>
<keyword evidence="6" id="KW-0732">Signal</keyword>
<dbReference type="Proteomes" id="UP000319160">
    <property type="component" value="Unassembled WGS sequence"/>
</dbReference>
<dbReference type="SUPFAM" id="SSF55031">
    <property type="entry name" value="Bacterial exopeptidase dimerisation domain"/>
    <property type="match status" value="1"/>
</dbReference>
<dbReference type="Gene3D" id="3.30.70.360">
    <property type="match status" value="1"/>
</dbReference>
<dbReference type="InterPro" id="IPR050072">
    <property type="entry name" value="Peptidase_M20A"/>
</dbReference>
<evidence type="ECO:0000256" key="2">
    <source>
        <dbReference type="ARBA" id="ARBA00006247"/>
    </source>
</evidence>
<keyword evidence="9" id="KW-1185">Reference proteome</keyword>
<comment type="similarity">
    <text evidence="2">Belongs to the peptidase M20A family.</text>
</comment>
<dbReference type="STRING" id="2512241.A0A553ICZ5"/>
<dbReference type="PANTHER" id="PTHR43808">
    <property type="entry name" value="ACETYLORNITHINE DEACETYLASE"/>
    <property type="match status" value="1"/>
</dbReference>
<dbReference type="SUPFAM" id="SSF53187">
    <property type="entry name" value="Zn-dependent exopeptidases"/>
    <property type="match status" value="1"/>
</dbReference>
<sequence length="431" mass="46078">MKLAGAALLLSSTSTALLESSAPTYRRELVSLHKSLVEISSITYNENAVGQFLVDYLTEQDFVAELEFLPPSNASNAFDSAKRPRFNVLAWPGPDRHPSPKVLVTSHIDTVPPYIPYSRTDEEPNGETLIAGRGSVDAKASVAAQITAVFDLLGSGRIDAGDVMLLFVVGEERTGDGMRHFSDTMASLDPARRPNFRAAIYGEPTEGKLACGHKGFFGCTVTARGKAGHSGYPWLGKSATEVLMRGLVKVLDADLGSSEMFGNTTVNVGIIEGGVALNVIPEVAVARLGGRVAIGPELDGGRIVVERVEEVLRSVDEDAFELDCNNGYGVVECACDVPGKIILAPSLPGICLHTRSRINAHAGFETITVNYGTDVANFKGNHTRYLYGPGSILVAHGADEAIKLKDLEAGVEDFKKLILHVVRDEDEAGEL</sequence>
<dbReference type="InterPro" id="IPR002933">
    <property type="entry name" value="Peptidase_M20"/>
</dbReference>
<feature type="chain" id="PRO_5022110282" description="Peptidase M20 dimerisation domain-containing protein" evidence="6">
    <location>
        <begin position="19"/>
        <end position="431"/>
    </location>
</feature>
<gene>
    <name evidence="8" type="ORF">FHL15_001285</name>
</gene>
<dbReference type="AlphaFoldDB" id="A0A553ICZ5"/>
<dbReference type="InterPro" id="IPR036264">
    <property type="entry name" value="Bact_exopeptidase_dim_dom"/>
</dbReference>
<evidence type="ECO:0000256" key="4">
    <source>
        <dbReference type="ARBA" id="ARBA00022801"/>
    </source>
</evidence>
<dbReference type="InterPro" id="IPR001261">
    <property type="entry name" value="ArgE/DapE_CS"/>
</dbReference>
<dbReference type="PROSITE" id="PS00759">
    <property type="entry name" value="ARGE_DAPE_CPG2_2"/>
    <property type="match status" value="1"/>
</dbReference>
<dbReference type="OrthoDB" id="3064516at2759"/>
<proteinExistence type="inferred from homology"/>
<dbReference type="Pfam" id="PF07687">
    <property type="entry name" value="M20_dimer"/>
    <property type="match status" value="1"/>
</dbReference>
<evidence type="ECO:0000256" key="6">
    <source>
        <dbReference type="SAM" id="SignalP"/>
    </source>
</evidence>
<name>A0A553ICZ5_9PEZI</name>
<dbReference type="Gene3D" id="3.40.630.10">
    <property type="entry name" value="Zn peptidases"/>
    <property type="match status" value="1"/>
</dbReference>
<feature type="domain" description="Peptidase M20 dimerisation" evidence="7">
    <location>
        <begin position="212"/>
        <end position="291"/>
    </location>
</feature>
<protein>
    <recommendedName>
        <fullName evidence="7">Peptidase M20 dimerisation domain-containing protein</fullName>
    </recommendedName>
</protein>